<gene>
    <name evidence="2" type="ORF">GCM10012275_07770</name>
</gene>
<evidence type="ECO:0000313" key="3">
    <source>
        <dbReference type="Proteomes" id="UP000637578"/>
    </source>
</evidence>
<keyword evidence="3" id="KW-1185">Reference proteome</keyword>
<dbReference type="Gene3D" id="3.60.21.10">
    <property type="match status" value="1"/>
</dbReference>
<accession>A0A8J3FST0</accession>
<protein>
    <recommendedName>
        <fullName evidence="1">Calcineurin-like phosphoesterase domain-containing protein</fullName>
    </recommendedName>
</protein>
<dbReference type="Proteomes" id="UP000637578">
    <property type="component" value="Unassembled WGS sequence"/>
</dbReference>
<reference evidence="2" key="2">
    <citation type="submission" date="2020-09" db="EMBL/GenBank/DDBJ databases">
        <authorList>
            <person name="Sun Q."/>
            <person name="Zhou Y."/>
        </authorList>
    </citation>
    <scope>NUCLEOTIDE SEQUENCE</scope>
    <source>
        <strain evidence="2">CGMCC 4.5737</strain>
    </source>
</reference>
<dbReference type="RefSeq" id="WP_189053890.1">
    <property type="nucleotide sequence ID" value="NZ_BMMK01000002.1"/>
</dbReference>
<dbReference type="SUPFAM" id="SSF56300">
    <property type="entry name" value="Metallo-dependent phosphatases"/>
    <property type="match status" value="1"/>
</dbReference>
<reference evidence="2" key="1">
    <citation type="journal article" date="2014" name="Int. J. Syst. Evol. Microbiol.">
        <title>Complete genome sequence of Corynebacterium casei LMG S-19264T (=DSM 44701T), isolated from a smear-ripened cheese.</title>
        <authorList>
            <consortium name="US DOE Joint Genome Institute (JGI-PGF)"/>
            <person name="Walter F."/>
            <person name="Albersmeier A."/>
            <person name="Kalinowski J."/>
            <person name="Ruckert C."/>
        </authorList>
    </citation>
    <scope>NUCLEOTIDE SEQUENCE</scope>
    <source>
        <strain evidence="2">CGMCC 4.5737</strain>
    </source>
</reference>
<dbReference type="InterPro" id="IPR004843">
    <property type="entry name" value="Calcineurin-like_PHP"/>
</dbReference>
<feature type="domain" description="Calcineurin-like phosphoesterase" evidence="1">
    <location>
        <begin position="6"/>
        <end position="178"/>
    </location>
</feature>
<sequence>MTKTYVVIPDIQIPYHDPRALKAVIHFIREYVPDEVVQIGDLMDYPQPSRWTKGTAGEYQGSVFADSETAKKVFLGPLRETYGGPIKIIEGNHDLRPRTYLAKYAPALSESGAFNFERLLDFKGFGVEKAPDFYEFAPKWVLTHGHLGRISLSRIAGNTALNAAKRLGVSVIMGHTHRLGMGSHSVGYDNRIVRTLTGVEIGHLMNMRSASYLKQGAGDWQQGFALLHVDGNHVKVELVPIQGRKFIAAGSTYKL</sequence>
<dbReference type="InterPro" id="IPR029052">
    <property type="entry name" value="Metallo-depent_PP-like"/>
</dbReference>
<name>A0A8J3FST0_9PSEU</name>
<comment type="caution">
    <text evidence="2">The sequence shown here is derived from an EMBL/GenBank/DDBJ whole genome shotgun (WGS) entry which is preliminary data.</text>
</comment>
<dbReference type="EMBL" id="BMMK01000002">
    <property type="protein sequence ID" value="GGM39301.1"/>
    <property type="molecule type" value="Genomic_DNA"/>
</dbReference>
<dbReference type="AlphaFoldDB" id="A0A8J3FST0"/>
<evidence type="ECO:0000313" key="2">
    <source>
        <dbReference type="EMBL" id="GGM39301.1"/>
    </source>
</evidence>
<evidence type="ECO:0000259" key="1">
    <source>
        <dbReference type="Pfam" id="PF00149"/>
    </source>
</evidence>
<organism evidence="2 3">
    <name type="scientific">Longimycelium tulufanense</name>
    <dbReference type="NCBI Taxonomy" id="907463"/>
    <lineage>
        <taxon>Bacteria</taxon>
        <taxon>Bacillati</taxon>
        <taxon>Actinomycetota</taxon>
        <taxon>Actinomycetes</taxon>
        <taxon>Pseudonocardiales</taxon>
        <taxon>Pseudonocardiaceae</taxon>
        <taxon>Longimycelium</taxon>
    </lineage>
</organism>
<proteinExistence type="predicted"/>
<dbReference type="Pfam" id="PF00149">
    <property type="entry name" value="Metallophos"/>
    <property type="match status" value="1"/>
</dbReference>
<dbReference type="GO" id="GO:0016787">
    <property type="term" value="F:hydrolase activity"/>
    <property type="evidence" value="ECO:0007669"/>
    <property type="project" value="InterPro"/>
</dbReference>